<dbReference type="PIRSF" id="PIRSF030471">
    <property type="entry name" value="STR_Vng0742h_prd"/>
    <property type="match status" value="1"/>
</dbReference>
<reference evidence="2 3" key="1">
    <citation type="submission" date="2021-06" db="EMBL/GenBank/DDBJ databases">
        <title>New haloarchaea isolates fom saline soil.</title>
        <authorList>
            <person name="Duran-Viseras A."/>
            <person name="Sanchez-Porro C.S."/>
            <person name="Ventosa A."/>
        </authorList>
    </citation>
    <scope>NUCLEOTIDE SEQUENCE [LARGE SCALE GENOMIC DNA]</scope>
    <source>
        <strain evidence="2 3">JCM 183640</strain>
    </source>
</reference>
<sequence length="252" mass="27925">MTPTDTGATTLGGILAEVARRRKTVVVYAPNGTERDLAATLATRNVTVEHRTLPTIGDDAFVVVRDDGRFRGAISLADLLVFLAPPIERPGDLDSVDLEHRAIFELLDETLFVTLDRRQLLATSREFEDRAWRTGRGRLHVGFQSPDAFAAQAELYRRLATTTDIDVHVYVDSAVDADRLDDAPLTVHVEPSDEIGRYWFVLFEDGGDGAQNCGLVAEETAPGQYRGIWTYDRELIARAFAAVERVNSAHRS</sequence>
<evidence type="ECO:0000313" key="3">
    <source>
        <dbReference type="Proteomes" id="UP000766550"/>
    </source>
</evidence>
<dbReference type="Pfam" id="PF10069">
    <property type="entry name" value="DICT"/>
    <property type="match status" value="1"/>
</dbReference>
<dbReference type="Proteomes" id="UP000766550">
    <property type="component" value="Unassembled WGS sequence"/>
</dbReference>
<gene>
    <name evidence="2" type="ORF">KTS45_08615</name>
</gene>
<dbReference type="OrthoDB" id="302327at2157"/>
<protein>
    <submittedName>
        <fullName evidence="2">Sensor protein</fullName>
    </submittedName>
</protein>
<dbReference type="RefSeq" id="WP_162317324.1">
    <property type="nucleotide sequence ID" value="NZ_JAHQXF010000001.1"/>
</dbReference>
<dbReference type="InterPro" id="IPR016954">
    <property type="entry name" value="Uncharacterised_Vng0742h"/>
</dbReference>
<evidence type="ECO:0000259" key="1">
    <source>
        <dbReference type="Pfam" id="PF10069"/>
    </source>
</evidence>
<keyword evidence="3" id="KW-1185">Reference proteome</keyword>
<comment type="caution">
    <text evidence="2">The sequence shown here is derived from an EMBL/GenBank/DDBJ whole genome shotgun (WGS) entry which is preliminary data.</text>
</comment>
<organism evidence="2 3">
    <name type="scientific">Haloarcula limicola</name>
    <dbReference type="NCBI Taxonomy" id="1429915"/>
    <lineage>
        <taxon>Archaea</taxon>
        <taxon>Methanobacteriati</taxon>
        <taxon>Methanobacteriota</taxon>
        <taxon>Stenosarchaea group</taxon>
        <taxon>Halobacteria</taxon>
        <taxon>Halobacteriales</taxon>
        <taxon>Haloarculaceae</taxon>
        <taxon>Haloarcula</taxon>
    </lineage>
</organism>
<proteinExistence type="predicted"/>
<feature type="domain" description="DICT" evidence="1">
    <location>
        <begin position="113"/>
        <end position="217"/>
    </location>
</feature>
<dbReference type="AlphaFoldDB" id="A0A8J7Y575"/>
<dbReference type="InterPro" id="IPR019278">
    <property type="entry name" value="DICT_dom"/>
</dbReference>
<name>A0A8J7Y575_9EURY</name>
<evidence type="ECO:0000313" key="2">
    <source>
        <dbReference type="EMBL" id="MBV0924262.1"/>
    </source>
</evidence>
<accession>A0A8J7Y575</accession>
<dbReference type="EMBL" id="JAHQXF010000001">
    <property type="protein sequence ID" value="MBV0924262.1"/>
    <property type="molecule type" value="Genomic_DNA"/>
</dbReference>